<sequence length="71" mass="7806">MLALPVYQVPVRPGQPVLANLFLLRLCSLHRFKLPSSCISPYYCNGGPLTIIVPNNPIMLVVVAYSFVCTS</sequence>
<evidence type="ECO:0000313" key="1">
    <source>
        <dbReference type="EMBL" id="AIF85110.1"/>
    </source>
</evidence>
<keyword evidence="2" id="KW-1185">Reference proteome</keyword>
<dbReference type="HOGENOM" id="CLU_2730147_0_0_2"/>
<organism evidence="1 2">
    <name type="scientific">Candidatus Nitrososphaera evergladensis SR1</name>
    <dbReference type="NCBI Taxonomy" id="1459636"/>
    <lineage>
        <taxon>Archaea</taxon>
        <taxon>Nitrososphaerota</taxon>
        <taxon>Nitrososphaeria</taxon>
        <taxon>Nitrososphaerales</taxon>
        <taxon>Nitrososphaeraceae</taxon>
        <taxon>Nitrososphaera</taxon>
    </lineage>
</organism>
<name>A0A075MV39_9ARCH</name>
<dbReference type="Proteomes" id="UP000028194">
    <property type="component" value="Chromosome"/>
</dbReference>
<dbReference type="AlphaFoldDB" id="A0A075MV39"/>
<evidence type="ECO:0000313" key="2">
    <source>
        <dbReference type="Proteomes" id="UP000028194"/>
    </source>
</evidence>
<accession>A0A075MV39</accession>
<reference evidence="1 2" key="1">
    <citation type="journal article" date="2014" name="PLoS ONE">
        <title>Genome Sequence of Candidatus Nitrososphaera evergladensis from Group I.1b Enriched from Everglades Soil Reveals Novel Genomic Features of the Ammonia-Oxidizing Archaea.</title>
        <authorList>
            <person name="Zhalnina K.V."/>
            <person name="Dias R."/>
            <person name="Leonard M.T."/>
            <person name="Dorr de Quadros P."/>
            <person name="Camargo F.A."/>
            <person name="Drew J.C."/>
            <person name="Farmerie W.G."/>
            <person name="Daroub S.H."/>
            <person name="Triplett E.W."/>
        </authorList>
    </citation>
    <scope>NUCLEOTIDE SEQUENCE [LARGE SCALE GENOMIC DNA]</scope>
    <source>
        <strain evidence="1 2">SR1</strain>
    </source>
</reference>
<protein>
    <submittedName>
        <fullName evidence="1">Uncharacterized protein</fullName>
    </submittedName>
</protein>
<gene>
    <name evidence="1" type="ORF">NTE_03076</name>
</gene>
<dbReference type="KEGG" id="nev:NTE_03076"/>
<dbReference type="EMBL" id="CP007174">
    <property type="protein sequence ID" value="AIF85110.1"/>
    <property type="molecule type" value="Genomic_DNA"/>
</dbReference>
<proteinExistence type="predicted"/>